<comment type="caution">
    <text evidence="1">The sequence shown here is derived from an EMBL/GenBank/DDBJ whole genome shotgun (WGS) entry which is preliminary data.</text>
</comment>
<feature type="non-terminal residue" evidence="1">
    <location>
        <position position="1"/>
    </location>
</feature>
<evidence type="ECO:0000313" key="2">
    <source>
        <dbReference type="Proteomes" id="UP000631114"/>
    </source>
</evidence>
<sequence>MPVKPGEDEVSNAMFLTLSTIVSRQCCIPNQNQLLGPMHILLQKYYSRKSMME</sequence>
<evidence type="ECO:0000313" key="1">
    <source>
        <dbReference type="EMBL" id="KAF9617455.1"/>
    </source>
</evidence>
<reference evidence="1 2" key="1">
    <citation type="submission" date="2020-10" db="EMBL/GenBank/DDBJ databases">
        <title>The Coptis chinensis genome and diversification of protoberbering-type alkaloids.</title>
        <authorList>
            <person name="Wang B."/>
            <person name="Shu S."/>
            <person name="Song C."/>
            <person name="Liu Y."/>
        </authorList>
    </citation>
    <scope>NUCLEOTIDE SEQUENCE [LARGE SCALE GENOMIC DNA]</scope>
    <source>
        <strain evidence="1">HL-2020</strain>
        <tissue evidence="1">Leaf</tissue>
    </source>
</reference>
<name>A0A835M382_9MAGN</name>
<accession>A0A835M382</accession>
<gene>
    <name evidence="1" type="ORF">IFM89_036416</name>
</gene>
<proteinExistence type="predicted"/>
<dbReference type="Proteomes" id="UP000631114">
    <property type="component" value="Unassembled WGS sequence"/>
</dbReference>
<keyword evidence="2" id="KW-1185">Reference proteome</keyword>
<dbReference type="AlphaFoldDB" id="A0A835M382"/>
<organism evidence="1 2">
    <name type="scientific">Coptis chinensis</name>
    <dbReference type="NCBI Taxonomy" id="261450"/>
    <lineage>
        <taxon>Eukaryota</taxon>
        <taxon>Viridiplantae</taxon>
        <taxon>Streptophyta</taxon>
        <taxon>Embryophyta</taxon>
        <taxon>Tracheophyta</taxon>
        <taxon>Spermatophyta</taxon>
        <taxon>Magnoliopsida</taxon>
        <taxon>Ranunculales</taxon>
        <taxon>Ranunculaceae</taxon>
        <taxon>Coptidoideae</taxon>
        <taxon>Coptis</taxon>
    </lineage>
</organism>
<dbReference type="EMBL" id="JADFTS010000003">
    <property type="protein sequence ID" value="KAF9617455.1"/>
    <property type="molecule type" value="Genomic_DNA"/>
</dbReference>
<protein>
    <submittedName>
        <fullName evidence="1">Uncharacterized protein</fullName>
    </submittedName>
</protein>